<keyword evidence="1" id="KW-0812">Transmembrane</keyword>
<sequence length="164" mass="18839">MENQDKLKESIRQIRLLMSTIFIIFIAITGILVYLLIDPSLSAFQSSTPEETYAAVPGTTIEEEDDFDKIENGIHLRTGFVEGDGLMLVVNNCTNCHSAKLVTQNRMSKERWVATIRWMQETQNLWDLGKNEEAIVNYLATYYAPTAKGRRQNLSNIEWYDLEN</sequence>
<reference evidence="2" key="2">
    <citation type="submission" date="2020-03" db="EMBL/GenBank/DDBJ databases">
        <title>Flavobacteriaceae bacterium strain TP-CH-4, a member of the family Flavobacteriaceae isolated from a deep-sea seamount.</title>
        <authorList>
            <person name="Zhang D.-C."/>
        </authorList>
    </citation>
    <scope>NUCLEOTIDE SEQUENCE</scope>
    <source>
        <strain evidence="2">TP-CH-4</strain>
    </source>
</reference>
<dbReference type="Gene3D" id="1.10.760.10">
    <property type="entry name" value="Cytochrome c-like domain"/>
    <property type="match status" value="1"/>
</dbReference>
<protein>
    <submittedName>
        <fullName evidence="2">Monoheme cytochrome C</fullName>
    </submittedName>
</protein>
<keyword evidence="1" id="KW-1133">Transmembrane helix</keyword>
<dbReference type="Proteomes" id="UP000707206">
    <property type="component" value="Unassembled WGS sequence"/>
</dbReference>
<comment type="caution">
    <text evidence="2">The sequence shown here is derived from an EMBL/GenBank/DDBJ whole genome shotgun (WGS) entry which is preliminary data.</text>
</comment>
<reference evidence="2" key="1">
    <citation type="submission" date="2019-07" db="EMBL/GenBank/DDBJ databases">
        <authorList>
            <person name="De-Chao Zhang Q."/>
        </authorList>
    </citation>
    <scope>NUCLEOTIDE SEQUENCE</scope>
    <source>
        <strain evidence="2">TP-CH-4</strain>
    </source>
</reference>
<organism evidence="2 3">
    <name type="scientific">Pelagihabitans pacificus</name>
    <dbReference type="NCBI Taxonomy" id="2696054"/>
    <lineage>
        <taxon>Bacteria</taxon>
        <taxon>Pseudomonadati</taxon>
        <taxon>Bacteroidota</taxon>
        <taxon>Flavobacteriia</taxon>
        <taxon>Flavobacteriales</taxon>
        <taxon>Flavobacteriaceae</taxon>
        <taxon>Pelagihabitans</taxon>
    </lineage>
</organism>
<name>A0A967ASW8_9FLAO</name>
<dbReference type="SUPFAM" id="SSF46626">
    <property type="entry name" value="Cytochrome c"/>
    <property type="match status" value="1"/>
</dbReference>
<dbReference type="InterPro" id="IPR036909">
    <property type="entry name" value="Cyt_c-like_dom_sf"/>
</dbReference>
<dbReference type="GO" id="GO:0020037">
    <property type="term" value="F:heme binding"/>
    <property type="evidence" value="ECO:0007669"/>
    <property type="project" value="InterPro"/>
</dbReference>
<feature type="transmembrane region" description="Helical" evidence="1">
    <location>
        <begin position="16"/>
        <end position="37"/>
    </location>
</feature>
<keyword evidence="1" id="KW-0472">Membrane</keyword>
<dbReference type="GO" id="GO:0009055">
    <property type="term" value="F:electron transfer activity"/>
    <property type="evidence" value="ECO:0007669"/>
    <property type="project" value="InterPro"/>
</dbReference>
<evidence type="ECO:0000313" key="2">
    <source>
        <dbReference type="EMBL" id="NHF59663.1"/>
    </source>
</evidence>
<dbReference type="AlphaFoldDB" id="A0A967ASW8"/>
<proteinExistence type="predicted"/>
<keyword evidence="3" id="KW-1185">Reference proteome</keyword>
<accession>A0A967ASW8</accession>
<dbReference type="EMBL" id="VIKU02000002">
    <property type="protein sequence ID" value="NHF59663.1"/>
    <property type="molecule type" value="Genomic_DNA"/>
</dbReference>
<dbReference type="RefSeq" id="WP_152574153.1">
    <property type="nucleotide sequence ID" value="NZ_VIKU02000002.1"/>
</dbReference>
<evidence type="ECO:0000256" key="1">
    <source>
        <dbReference type="SAM" id="Phobius"/>
    </source>
</evidence>
<gene>
    <name evidence="2" type="ORF">FK220_009945</name>
</gene>
<evidence type="ECO:0000313" key="3">
    <source>
        <dbReference type="Proteomes" id="UP000707206"/>
    </source>
</evidence>